<name>A0A0W0U246_9GAMM</name>
<dbReference type="PROSITE" id="PS00521">
    <property type="entry name" value="P5CR"/>
    <property type="match status" value="1"/>
</dbReference>
<keyword evidence="2 4" id="KW-0521">NADP</keyword>
<dbReference type="EMBL" id="LNYC01000023">
    <property type="protein sequence ID" value="KTD02005.1"/>
    <property type="molecule type" value="Genomic_DNA"/>
</dbReference>
<dbReference type="SUPFAM" id="SSF51735">
    <property type="entry name" value="NAD(P)-binding Rossmann-fold domains"/>
    <property type="match status" value="1"/>
</dbReference>
<evidence type="ECO:0000256" key="4">
    <source>
        <dbReference type="HAMAP-Rule" id="MF_01925"/>
    </source>
</evidence>
<dbReference type="InterPro" id="IPR053790">
    <property type="entry name" value="P5CR-like_CS"/>
</dbReference>
<sequence>MKITFAGYGSMAKALARGLSAAGFTDLHAFAPSLTRAVDGHGVITTSHPSEALCNAEVVILAVKPQQMQEVMAAISAYIPASCLLISVAAGLSCAFFAETANEAHALVRAMPNLAAAFNEGATALFANAWTTPAQKNTAEVLFAAVGRVAWLKHEEDMDAFTALAGSGPAYVFLFLEALEKGAIALGLDEETSRVFALQTLKGAVAVCTHSNETFATLRDKVTSPAGTTAAALAILKTRGFEDVIADALRAAAARSRELLAHGRQKQ</sequence>
<dbReference type="FunFam" id="1.10.3730.10:FF:000001">
    <property type="entry name" value="Pyrroline-5-carboxylate reductase"/>
    <property type="match status" value="1"/>
</dbReference>
<evidence type="ECO:0000256" key="3">
    <source>
        <dbReference type="ARBA" id="ARBA00023002"/>
    </source>
</evidence>
<dbReference type="Pfam" id="PF14748">
    <property type="entry name" value="P5CR_dimer"/>
    <property type="match status" value="1"/>
</dbReference>
<dbReference type="Gene3D" id="1.10.3730.10">
    <property type="entry name" value="ProC C-terminal domain-like"/>
    <property type="match status" value="1"/>
</dbReference>
<evidence type="ECO:0000256" key="2">
    <source>
        <dbReference type="ARBA" id="ARBA00022857"/>
    </source>
</evidence>
<dbReference type="InterPro" id="IPR000304">
    <property type="entry name" value="Pyrroline-COOH_reductase"/>
</dbReference>
<dbReference type="PANTHER" id="PTHR11645:SF0">
    <property type="entry name" value="PYRROLINE-5-CARBOXYLATE REDUCTASE 3"/>
    <property type="match status" value="1"/>
</dbReference>
<dbReference type="HAMAP" id="MF_01925">
    <property type="entry name" value="P5C_reductase"/>
    <property type="match status" value="1"/>
</dbReference>
<dbReference type="InterPro" id="IPR008927">
    <property type="entry name" value="6-PGluconate_DH-like_C_sf"/>
</dbReference>
<evidence type="ECO:0000256" key="1">
    <source>
        <dbReference type="ARBA" id="ARBA00005525"/>
    </source>
</evidence>
<keyword evidence="3 4" id="KW-0560">Oxidoreductase</keyword>
<accession>A0A0W0U246</accession>
<keyword evidence="8" id="KW-1185">Reference proteome</keyword>
<dbReference type="AlphaFoldDB" id="A0A0W0U246"/>
<keyword evidence="4" id="KW-0963">Cytoplasm</keyword>
<dbReference type="Gene3D" id="3.40.50.720">
    <property type="entry name" value="NAD(P)-binding Rossmann-like Domain"/>
    <property type="match status" value="1"/>
</dbReference>
<proteinExistence type="inferred from homology"/>
<dbReference type="EC" id="1.5.1.2" evidence="4 5"/>
<evidence type="ECO:0000313" key="7">
    <source>
        <dbReference type="EMBL" id="KTD02005.1"/>
    </source>
</evidence>
<comment type="catalytic activity">
    <reaction evidence="4">
        <text>L-proline + NAD(+) = (S)-1-pyrroline-5-carboxylate + NADH + 2 H(+)</text>
        <dbReference type="Rhea" id="RHEA:14105"/>
        <dbReference type="ChEBI" id="CHEBI:15378"/>
        <dbReference type="ChEBI" id="CHEBI:17388"/>
        <dbReference type="ChEBI" id="CHEBI:57540"/>
        <dbReference type="ChEBI" id="CHEBI:57945"/>
        <dbReference type="ChEBI" id="CHEBI:60039"/>
        <dbReference type="EC" id="1.5.1.2"/>
    </reaction>
</comment>
<dbReference type="UniPathway" id="UPA00098">
    <property type="reaction ID" value="UER00361"/>
</dbReference>
<keyword evidence="4 6" id="KW-0028">Amino-acid biosynthesis</keyword>
<dbReference type="PANTHER" id="PTHR11645">
    <property type="entry name" value="PYRROLINE-5-CARBOXYLATE REDUCTASE"/>
    <property type="match status" value="1"/>
</dbReference>
<reference evidence="7 8" key="1">
    <citation type="submission" date="2015-11" db="EMBL/GenBank/DDBJ databases">
        <title>Genomic analysis of 38 Legionella species identifies large and diverse effector repertoires.</title>
        <authorList>
            <person name="Burstein D."/>
            <person name="Amaro F."/>
            <person name="Zusman T."/>
            <person name="Lifshitz Z."/>
            <person name="Cohen O."/>
            <person name="Gilbert J.A."/>
            <person name="Pupko T."/>
            <person name="Shuman H.A."/>
            <person name="Segal G."/>
        </authorList>
    </citation>
    <scope>NUCLEOTIDE SEQUENCE [LARGE SCALE GENOMIC DNA]</scope>
    <source>
        <strain evidence="7 8">ATCC 49504</strain>
    </source>
</reference>
<dbReference type="GO" id="GO:0005737">
    <property type="term" value="C:cytoplasm"/>
    <property type="evidence" value="ECO:0007669"/>
    <property type="project" value="UniProtKB-SubCell"/>
</dbReference>
<dbReference type="NCBIfam" id="TIGR00112">
    <property type="entry name" value="proC"/>
    <property type="match status" value="1"/>
</dbReference>
<dbReference type="Pfam" id="PF03807">
    <property type="entry name" value="F420_oxidored"/>
    <property type="match status" value="1"/>
</dbReference>
<dbReference type="RefSeq" id="WP_028386125.1">
    <property type="nucleotide sequence ID" value="NZ_CAAAHN010000008.1"/>
</dbReference>
<keyword evidence="4 6" id="KW-0641">Proline biosynthesis</keyword>
<evidence type="ECO:0000256" key="6">
    <source>
        <dbReference type="RuleBase" id="RU003903"/>
    </source>
</evidence>
<dbReference type="Proteomes" id="UP000054785">
    <property type="component" value="Unassembled WGS sequence"/>
</dbReference>
<evidence type="ECO:0000256" key="5">
    <source>
        <dbReference type="NCBIfam" id="TIGR00112"/>
    </source>
</evidence>
<dbReference type="PATRIC" id="fig|45065.4.peg.858"/>
<comment type="catalytic activity">
    <reaction evidence="4 6">
        <text>L-proline + NADP(+) = (S)-1-pyrroline-5-carboxylate + NADPH + 2 H(+)</text>
        <dbReference type="Rhea" id="RHEA:14109"/>
        <dbReference type="ChEBI" id="CHEBI:15378"/>
        <dbReference type="ChEBI" id="CHEBI:17388"/>
        <dbReference type="ChEBI" id="CHEBI:57783"/>
        <dbReference type="ChEBI" id="CHEBI:58349"/>
        <dbReference type="ChEBI" id="CHEBI:60039"/>
        <dbReference type="EC" id="1.5.1.2"/>
    </reaction>
</comment>
<comment type="pathway">
    <text evidence="4 6">Amino-acid biosynthesis; L-proline biosynthesis; L-proline from L-glutamate 5-semialdehyde: step 1/1.</text>
</comment>
<evidence type="ECO:0000313" key="8">
    <source>
        <dbReference type="Proteomes" id="UP000054785"/>
    </source>
</evidence>
<dbReference type="InterPro" id="IPR036291">
    <property type="entry name" value="NAD(P)-bd_dom_sf"/>
</dbReference>
<comment type="function">
    <text evidence="4">Catalyzes the reduction of 1-pyrroline-5-carboxylate (PCA) to L-proline.</text>
</comment>
<dbReference type="OrthoDB" id="9805754at2"/>
<dbReference type="InterPro" id="IPR028939">
    <property type="entry name" value="P5C_Rdtase_cat_N"/>
</dbReference>
<comment type="subcellular location">
    <subcellularLocation>
        <location evidence="4">Cytoplasm</location>
    </subcellularLocation>
</comment>
<comment type="similarity">
    <text evidence="1 4 6">Belongs to the pyrroline-5-carboxylate reductase family.</text>
</comment>
<dbReference type="STRING" id="45065.Lgee_0801"/>
<dbReference type="PIRSF" id="PIRSF000193">
    <property type="entry name" value="Pyrrol-5-carb_rd"/>
    <property type="match status" value="1"/>
</dbReference>
<organism evidence="7 8">
    <name type="scientific">Legionella geestiana</name>
    <dbReference type="NCBI Taxonomy" id="45065"/>
    <lineage>
        <taxon>Bacteria</taxon>
        <taxon>Pseudomonadati</taxon>
        <taxon>Pseudomonadota</taxon>
        <taxon>Gammaproteobacteria</taxon>
        <taxon>Legionellales</taxon>
        <taxon>Legionellaceae</taxon>
        <taxon>Legionella</taxon>
    </lineage>
</organism>
<gene>
    <name evidence="4 7" type="primary">proC</name>
    <name evidence="7" type="ORF">Lgee_0801</name>
</gene>
<comment type="caution">
    <text evidence="7">The sequence shown here is derived from an EMBL/GenBank/DDBJ whole genome shotgun (WGS) entry which is preliminary data.</text>
</comment>
<protein>
    <recommendedName>
        <fullName evidence="4 5">Pyrroline-5-carboxylate reductase</fullName>
        <shortName evidence="4">P5C reductase</shortName>
        <shortName evidence="4">P5CR</shortName>
        <ecNumber evidence="4 5">1.5.1.2</ecNumber>
    </recommendedName>
    <alternativeName>
        <fullName evidence="4">PCA reductase</fullName>
    </alternativeName>
</protein>
<dbReference type="SUPFAM" id="SSF48179">
    <property type="entry name" value="6-phosphogluconate dehydrogenase C-terminal domain-like"/>
    <property type="match status" value="1"/>
</dbReference>
<dbReference type="GO" id="GO:0004735">
    <property type="term" value="F:pyrroline-5-carboxylate reductase activity"/>
    <property type="evidence" value="ECO:0007669"/>
    <property type="project" value="UniProtKB-UniRule"/>
</dbReference>
<dbReference type="GO" id="GO:0055129">
    <property type="term" value="P:L-proline biosynthetic process"/>
    <property type="evidence" value="ECO:0007669"/>
    <property type="project" value="UniProtKB-UniRule"/>
</dbReference>
<dbReference type="InterPro" id="IPR029036">
    <property type="entry name" value="P5CR_dimer"/>
</dbReference>